<keyword evidence="1" id="KW-0548">Nucleotidyltransferase</keyword>
<accession>A0A699H1L9</accession>
<gene>
    <name evidence="1" type="ORF">Tci_283450</name>
</gene>
<keyword evidence="1" id="KW-0808">Transferase</keyword>
<dbReference type="SUPFAM" id="SSF56672">
    <property type="entry name" value="DNA/RNA polymerases"/>
    <property type="match status" value="1"/>
</dbReference>
<keyword evidence="1" id="KW-0695">RNA-directed DNA polymerase</keyword>
<dbReference type="PANTHER" id="PTHR46890">
    <property type="entry name" value="NON-LTR RETROLELEMENT REVERSE TRANSCRIPTASE-LIKE PROTEIN-RELATED"/>
    <property type="match status" value="1"/>
</dbReference>
<dbReference type="GO" id="GO:0003964">
    <property type="term" value="F:RNA-directed DNA polymerase activity"/>
    <property type="evidence" value="ECO:0007669"/>
    <property type="project" value="UniProtKB-KW"/>
</dbReference>
<dbReference type="PANTHER" id="PTHR46890:SF50">
    <property type="entry name" value="RNA-DIRECTED DNA POLYMERASE, EUKARYOTA, REVERSE TRANSCRIPTASE ZINC-BINDING DOMAIN PROTEIN-RELATED"/>
    <property type="match status" value="1"/>
</dbReference>
<organism evidence="1">
    <name type="scientific">Tanacetum cinerariifolium</name>
    <name type="common">Dalmatian daisy</name>
    <name type="synonym">Chrysanthemum cinerariifolium</name>
    <dbReference type="NCBI Taxonomy" id="118510"/>
    <lineage>
        <taxon>Eukaryota</taxon>
        <taxon>Viridiplantae</taxon>
        <taxon>Streptophyta</taxon>
        <taxon>Embryophyta</taxon>
        <taxon>Tracheophyta</taxon>
        <taxon>Spermatophyta</taxon>
        <taxon>Magnoliopsida</taxon>
        <taxon>eudicotyledons</taxon>
        <taxon>Gunneridae</taxon>
        <taxon>Pentapetalae</taxon>
        <taxon>asterids</taxon>
        <taxon>campanulids</taxon>
        <taxon>Asterales</taxon>
        <taxon>Asteraceae</taxon>
        <taxon>Asteroideae</taxon>
        <taxon>Anthemideae</taxon>
        <taxon>Anthemidinae</taxon>
        <taxon>Tanacetum</taxon>
    </lineage>
</organism>
<dbReference type="AlphaFoldDB" id="A0A699H1L9"/>
<protein>
    <submittedName>
        <fullName evidence="1">RNA-directed DNA polymerase, eukaryota</fullName>
    </submittedName>
</protein>
<name>A0A699H1L9_TANCI</name>
<comment type="caution">
    <text evidence="1">The sequence shown here is derived from an EMBL/GenBank/DDBJ whole genome shotgun (WGS) entry which is preliminary data.</text>
</comment>
<dbReference type="InterPro" id="IPR052343">
    <property type="entry name" value="Retrotransposon-Effector_Assoc"/>
</dbReference>
<dbReference type="EMBL" id="BKCJ010090261">
    <property type="protein sequence ID" value="GEX11475.1"/>
    <property type="molecule type" value="Genomic_DNA"/>
</dbReference>
<reference evidence="1" key="1">
    <citation type="journal article" date="2019" name="Sci. Rep.">
        <title>Draft genome of Tanacetum cinerariifolium, the natural source of mosquito coil.</title>
        <authorList>
            <person name="Yamashiro T."/>
            <person name="Shiraishi A."/>
            <person name="Satake H."/>
            <person name="Nakayama K."/>
        </authorList>
    </citation>
    <scope>NUCLEOTIDE SEQUENCE</scope>
</reference>
<proteinExistence type="predicted"/>
<sequence length="418" mass="46785">MDRNRLDVVLEEITSIEKKIDEGSASPSDSENRLNLLHELKNIDKLASMDLIQKAQVKWDIEGDENSKFFYGLINQNRQNQMINGIMVEGTWITDPSLIKDTFFQFYKDNFQAQDSQVLFPNLPHSGTLNSTDRDYLERLVSLEKIKEAVWDCRSSKAPGPDGFSFAFMKKYWDIIQKDMYDFINSFFASSELPYGANSSFFTLIPKVNNPTLITDFRPISLIGIHYKIIAKILANRLSKVIDKIVSKEQSAFIDGRQILDDPIILSEIIECPTSEFSVNRVLRQGDPLSPFLFILVMEGLHNAFAKAVGVNEEEVSNIASNARCIACNIPFNYLGLPIGSNMKPIASWKIKMIEKDTSLNPEQHQTSPGRSANEAAMGRGGVGAGSGVCRSGLQEWGVCRGVGYGSGGKREKEEQCI</sequence>
<evidence type="ECO:0000313" key="1">
    <source>
        <dbReference type="EMBL" id="GEX11475.1"/>
    </source>
</evidence>
<dbReference type="InterPro" id="IPR043502">
    <property type="entry name" value="DNA/RNA_pol_sf"/>
</dbReference>